<evidence type="ECO:0000256" key="9">
    <source>
        <dbReference type="SAM" id="MobiDB-lite"/>
    </source>
</evidence>
<evidence type="ECO:0000313" key="10">
    <source>
        <dbReference type="EMBL" id="MFC6772322.1"/>
    </source>
</evidence>
<dbReference type="Gene3D" id="1.10.510.10">
    <property type="entry name" value="Transferase(Phosphotransferase) domain 1"/>
    <property type="match status" value="1"/>
</dbReference>
<evidence type="ECO:0000256" key="4">
    <source>
        <dbReference type="ARBA" id="ARBA00022741"/>
    </source>
</evidence>
<reference evidence="10 11" key="1">
    <citation type="journal article" date="2019" name="Int. J. Syst. Evol. Microbiol.">
        <title>The Global Catalogue of Microorganisms (GCM) 10K type strain sequencing project: providing services to taxonomists for standard genome sequencing and annotation.</title>
        <authorList>
            <consortium name="The Broad Institute Genomics Platform"/>
            <consortium name="The Broad Institute Genome Sequencing Center for Infectious Disease"/>
            <person name="Wu L."/>
            <person name="Ma J."/>
        </authorList>
    </citation>
    <scope>NUCLEOTIDE SEQUENCE [LARGE SCALE GENOMIC DNA]</scope>
    <source>
        <strain evidence="10 11">PJ61</strain>
    </source>
</reference>
<keyword evidence="10" id="KW-0723">Serine/threonine-protein kinase</keyword>
<evidence type="ECO:0000256" key="8">
    <source>
        <dbReference type="ARBA" id="ARBA00048679"/>
    </source>
</evidence>
<comment type="catalytic activity">
    <reaction evidence="8">
        <text>L-seryl-[protein] + ATP = O-phospho-L-seryl-[protein] + ADP + H(+)</text>
        <dbReference type="Rhea" id="RHEA:17989"/>
        <dbReference type="Rhea" id="RHEA-COMP:9863"/>
        <dbReference type="Rhea" id="RHEA-COMP:11604"/>
        <dbReference type="ChEBI" id="CHEBI:15378"/>
        <dbReference type="ChEBI" id="CHEBI:29999"/>
        <dbReference type="ChEBI" id="CHEBI:30616"/>
        <dbReference type="ChEBI" id="CHEBI:83421"/>
        <dbReference type="ChEBI" id="CHEBI:456216"/>
        <dbReference type="EC" id="2.7.11.1"/>
    </reaction>
</comment>
<keyword evidence="3" id="KW-0808">Transferase</keyword>
<keyword evidence="4" id="KW-0547">Nucleotide-binding</keyword>
<evidence type="ECO:0000256" key="1">
    <source>
        <dbReference type="ARBA" id="ARBA00010630"/>
    </source>
</evidence>
<evidence type="ECO:0000256" key="5">
    <source>
        <dbReference type="ARBA" id="ARBA00022777"/>
    </source>
</evidence>
<keyword evidence="6" id="KW-0067">ATP-binding</keyword>
<keyword evidence="5 10" id="KW-0418">Kinase</keyword>
<dbReference type="PANTHER" id="PTHR12209:SF0">
    <property type="entry name" value="EKC_KEOPS COMPLEX SUBUNIT TP53RK"/>
    <property type="match status" value="1"/>
</dbReference>
<proteinExistence type="inferred from homology"/>
<feature type="region of interest" description="Disordered" evidence="9">
    <location>
        <begin position="18"/>
        <end position="53"/>
    </location>
</feature>
<keyword evidence="11" id="KW-1185">Reference proteome</keyword>
<dbReference type="Proteomes" id="UP001596274">
    <property type="component" value="Unassembled WGS sequence"/>
</dbReference>
<comment type="caution">
    <text evidence="10">The sequence shown here is derived from an EMBL/GenBank/DDBJ whole genome shotgun (WGS) entry which is preliminary data.</text>
</comment>
<evidence type="ECO:0000256" key="6">
    <source>
        <dbReference type="ARBA" id="ARBA00022840"/>
    </source>
</evidence>
<dbReference type="GO" id="GO:0005524">
    <property type="term" value="F:ATP binding"/>
    <property type="evidence" value="ECO:0007669"/>
    <property type="project" value="UniProtKB-KW"/>
</dbReference>
<dbReference type="SUPFAM" id="SSF56112">
    <property type="entry name" value="Protein kinase-like (PK-like)"/>
    <property type="match status" value="1"/>
</dbReference>
<dbReference type="EMBL" id="JBHSWT010000739">
    <property type="protein sequence ID" value="MFC6772322.1"/>
    <property type="molecule type" value="Genomic_DNA"/>
</dbReference>
<dbReference type="PANTHER" id="PTHR12209">
    <property type="entry name" value="NON-SPECIFIC SERINE/THREONINE PROTEIN KINASE"/>
    <property type="match status" value="1"/>
</dbReference>
<protein>
    <recommendedName>
        <fullName evidence="2">non-specific serine/threonine protein kinase</fullName>
        <ecNumber evidence="2">2.7.11.1</ecNumber>
    </recommendedName>
</protein>
<comment type="similarity">
    <text evidence="1">Belongs to the protein kinase superfamily. BUD32 family.</text>
</comment>
<dbReference type="AlphaFoldDB" id="A0ABD5T4V9"/>
<evidence type="ECO:0000256" key="3">
    <source>
        <dbReference type="ARBA" id="ARBA00022679"/>
    </source>
</evidence>
<dbReference type="EC" id="2.7.11.1" evidence="2"/>
<feature type="non-terminal residue" evidence="10">
    <location>
        <position position="1"/>
    </location>
</feature>
<accession>A0ABD5T4V9</accession>
<evidence type="ECO:0000313" key="11">
    <source>
        <dbReference type="Proteomes" id="UP001596274"/>
    </source>
</evidence>
<name>A0ABD5T4V9_9EURY</name>
<organism evidence="10 11">
    <name type="scientific">Halorubrum pallidum</name>
    <dbReference type="NCBI Taxonomy" id="1526114"/>
    <lineage>
        <taxon>Archaea</taxon>
        <taxon>Methanobacteriati</taxon>
        <taxon>Methanobacteriota</taxon>
        <taxon>Stenosarchaea group</taxon>
        <taxon>Halobacteria</taxon>
        <taxon>Halobacteriales</taxon>
        <taxon>Haloferacaceae</taxon>
        <taxon>Halorubrum</taxon>
    </lineage>
</organism>
<dbReference type="GO" id="GO:0004674">
    <property type="term" value="F:protein serine/threonine kinase activity"/>
    <property type="evidence" value="ECO:0007669"/>
    <property type="project" value="UniProtKB-KW"/>
</dbReference>
<gene>
    <name evidence="10" type="ORF">ACFQDD_12490</name>
</gene>
<evidence type="ECO:0000256" key="7">
    <source>
        <dbReference type="ARBA" id="ARBA00047899"/>
    </source>
</evidence>
<sequence>EAWVRGTGRHLATLHGAGIVHGDPTTRNVRIAGGSDGEDPESRDDGSGPSGAAARTALIDFGLGYHTGHVEDHAMDLHVFEGSVRATATDPDALIDAFEAGYAAVGDRTVLDRLREVEGRGRYQ</sequence>
<comment type="catalytic activity">
    <reaction evidence="7">
        <text>L-threonyl-[protein] + ATP = O-phospho-L-threonyl-[protein] + ADP + H(+)</text>
        <dbReference type="Rhea" id="RHEA:46608"/>
        <dbReference type="Rhea" id="RHEA-COMP:11060"/>
        <dbReference type="Rhea" id="RHEA-COMP:11605"/>
        <dbReference type="ChEBI" id="CHEBI:15378"/>
        <dbReference type="ChEBI" id="CHEBI:30013"/>
        <dbReference type="ChEBI" id="CHEBI:30616"/>
        <dbReference type="ChEBI" id="CHEBI:61977"/>
        <dbReference type="ChEBI" id="CHEBI:456216"/>
        <dbReference type="EC" id="2.7.11.1"/>
    </reaction>
</comment>
<dbReference type="InterPro" id="IPR011009">
    <property type="entry name" value="Kinase-like_dom_sf"/>
</dbReference>
<evidence type="ECO:0000256" key="2">
    <source>
        <dbReference type="ARBA" id="ARBA00012513"/>
    </source>
</evidence>